<evidence type="ECO:0000256" key="1">
    <source>
        <dbReference type="SAM" id="Phobius"/>
    </source>
</evidence>
<name>A0ABN2T807_9MICO</name>
<feature type="transmembrane region" description="Helical" evidence="1">
    <location>
        <begin position="71"/>
        <end position="104"/>
    </location>
</feature>
<dbReference type="EMBL" id="BAAANO010000004">
    <property type="protein sequence ID" value="GAA1999686.1"/>
    <property type="molecule type" value="Genomic_DNA"/>
</dbReference>
<keyword evidence="1" id="KW-1133">Transmembrane helix</keyword>
<feature type="transmembrane region" description="Helical" evidence="1">
    <location>
        <begin position="29"/>
        <end position="51"/>
    </location>
</feature>
<keyword evidence="3" id="KW-1185">Reference proteome</keyword>
<evidence type="ECO:0000313" key="2">
    <source>
        <dbReference type="EMBL" id="GAA1999686.1"/>
    </source>
</evidence>
<protein>
    <submittedName>
        <fullName evidence="2">Uncharacterized protein</fullName>
    </submittedName>
</protein>
<gene>
    <name evidence="2" type="ORF">GCM10009755_04150</name>
</gene>
<evidence type="ECO:0000313" key="3">
    <source>
        <dbReference type="Proteomes" id="UP001500755"/>
    </source>
</evidence>
<keyword evidence="1" id="KW-0472">Membrane</keyword>
<accession>A0ABN2T807</accession>
<proteinExistence type="predicted"/>
<keyword evidence="1" id="KW-0812">Transmembrane</keyword>
<reference evidence="2 3" key="1">
    <citation type="journal article" date="2019" name="Int. J. Syst. Evol. Microbiol.">
        <title>The Global Catalogue of Microorganisms (GCM) 10K type strain sequencing project: providing services to taxonomists for standard genome sequencing and annotation.</title>
        <authorList>
            <consortium name="The Broad Institute Genomics Platform"/>
            <consortium name="The Broad Institute Genome Sequencing Center for Infectious Disease"/>
            <person name="Wu L."/>
            <person name="Ma J."/>
        </authorList>
    </citation>
    <scope>NUCLEOTIDE SEQUENCE [LARGE SCALE GENOMIC DNA]</scope>
    <source>
        <strain evidence="2 3">JCM 14546</strain>
    </source>
</reference>
<organism evidence="2 3">
    <name type="scientific">Brevibacterium samyangense</name>
    <dbReference type="NCBI Taxonomy" id="366888"/>
    <lineage>
        <taxon>Bacteria</taxon>
        <taxon>Bacillati</taxon>
        <taxon>Actinomycetota</taxon>
        <taxon>Actinomycetes</taxon>
        <taxon>Micrococcales</taxon>
        <taxon>Brevibacteriaceae</taxon>
        <taxon>Brevibacterium</taxon>
    </lineage>
</organism>
<dbReference type="Proteomes" id="UP001500755">
    <property type="component" value="Unassembled WGS sequence"/>
</dbReference>
<comment type="caution">
    <text evidence="2">The sequence shown here is derived from an EMBL/GenBank/DDBJ whole genome shotgun (WGS) entry which is preliminary data.</text>
</comment>
<sequence length="112" mass="11192">MVPLLLATAAAGAGVHVVGLYLEHHSELSTAVTVLAIAFAVALFLVALDGVRGGLEGFYRPARAVVLAMALGLLTLSVVLAAIGAGILVSLVPVVVAVAVPVLAHEFTDGGE</sequence>